<feature type="region of interest" description="Disordered" evidence="3">
    <location>
        <begin position="122"/>
        <end position="145"/>
    </location>
</feature>
<feature type="domain" description="Sushi" evidence="6">
    <location>
        <begin position="25"/>
        <end position="84"/>
    </location>
</feature>
<evidence type="ECO:0000313" key="7">
    <source>
        <dbReference type="EnsemblMetazoa" id="XP_011676902"/>
    </source>
</evidence>
<name>A0A7M7LTL0_STRPU</name>
<evidence type="ECO:0000313" key="8">
    <source>
        <dbReference type="Proteomes" id="UP000007110"/>
    </source>
</evidence>
<feature type="signal peptide" evidence="5">
    <location>
        <begin position="1"/>
        <end position="25"/>
    </location>
</feature>
<evidence type="ECO:0000259" key="6">
    <source>
        <dbReference type="PROSITE" id="PS50923"/>
    </source>
</evidence>
<evidence type="ECO:0000256" key="3">
    <source>
        <dbReference type="SAM" id="MobiDB-lite"/>
    </source>
</evidence>
<dbReference type="AlphaFoldDB" id="A0A7M7LTL0"/>
<reference evidence="7" key="2">
    <citation type="submission" date="2021-01" db="UniProtKB">
        <authorList>
            <consortium name="EnsemblMetazoa"/>
        </authorList>
    </citation>
    <scope>IDENTIFICATION</scope>
</reference>
<organism evidence="7 8">
    <name type="scientific">Strongylocentrotus purpuratus</name>
    <name type="common">Purple sea urchin</name>
    <dbReference type="NCBI Taxonomy" id="7668"/>
    <lineage>
        <taxon>Eukaryota</taxon>
        <taxon>Metazoa</taxon>
        <taxon>Echinodermata</taxon>
        <taxon>Eleutherozoa</taxon>
        <taxon>Echinozoa</taxon>
        <taxon>Echinoidea</taxon>
        <taxon>Euechinoidea</taxon>
        <taxon>Echinacea</taxon>
        <taxon>Camarodonta</taxon>
        <taxon>Echinidea</taxon>
        <taxon>Strongylocentrotidae</taxon>
        <taxon>Strongylocentrotus</taxon>
    </lineage>
</organism>
<keyword evidence="4" id="KW-1133">Transmembrane helix</keyword>
<dbReference type="SMART" id="SM00032">
    <property type="entry name" value="CCP"/>
    <property type="match status" value="1"/>
</dbReference>
<keyword evidence="8" id="KW-1185">Reference proteome</keyword>
<dbReference type="CDD" id="cd00033">
    <property type="entry name" value="CCP"/>
    <property type="match status" value="1"/>
</dbReference>
<sequence>MAGVYKLVHYVSLLIISELGLRVHATCNVPAPVSGTHHNGTLAVYQPGAVLSFSCDTGYSANFKPPTITCLDNGWNPANIYCELNTTSLVIAIIVAFVALFVFVVIIILLVRRKRRQTQAASPKIIRRSPKFPEHPPENIEMSRPGSLYDSVKLIPERTDQRGIYDSLTGLDGIKEQAFDDASRGLENPGLVDNSGIDIINAGGLNMTGARAADSSRSHDYENTKIDSEKAGVGSHPYENTALPNSKKLFH</sequence>
<accession>A0A7M7LTL0</accession>
<keyword evidence="2" id="KW-0768">Sushi</keyword>
<dbReference type="InterPro" id="IPR035976">
    <property type="entry name" value="Sushi/SCR/CCP_sf"/>
</dbReference>
<dbReference type="Pfam" id="PF00084">
    <property type="entry name" value="Sushi"/>
    <property type="match status" value="1"/>
</dbReference>
<dbReference type="InParanoid" id="A0A7M7LTL0"/>
<dbReference type="PROSITE" id="PS50923">
    <property type="entry name" value="SUSHI"/>
    <property type="match status" value="1"/>
</dbReference>
<dbReference type="RefSeq" id="XP_011676902.2">
    <property type="nucleotide sequence ID" value="XM_011678600.2"/>
</dbReference>
<dbReference type="Gene3D" id="2.10.70.10">
    <property type="entry name" value="Complement Module, domain 1"/>
    <property type="match status" value="1"/>
</dbReference>
<evidence type="ECO:0000256" key="5">
    <source>
        <dbReference type="SAM" id="SignalP"/>
    </source>
</evidence>
<dbReference type="KEGG" id="spu:105444397"/>
<reference evidence="8" key="1">
    <citation type="submission" date="2015-02" db="EMBL/GenBank/DDBJ databases">
        <title>Genome sequencing for Strongylocentrotus purpuratus.</title>
        <authorList>
            <person name="Murali S."/>
            <person name="Liu Y."/>
            <person name="Vee V."/>
            <person name="English A."/>
            <person name="Wang M."/>
            <person name="Skinner E."/>
            <person name="Han Y."/>
            <person name="Muzny D.M."/>
            <person name="Worley K.C."/>
            <person name="Gibbs R.A."/>
        </authorList>
    </citation>
    <scope>NUCLEOTIDE SEQUENCE</scope>
</reference>
<feature type="transmembrane region" description="Helical" evidence="4">
    <location>
        <begin position="89"/>
        <end position="111"/>
    </location>
</feature>
<keyword evidence="4" id="KW-0812">Transmembrane</keyword>
<dbReference type="EnsemblMetazoa" id="XM_011678600">
    <property type="protein sequence ID" value="XP_011676902"/>
    <property type="gene ID" value="LOC105444397"/>
</dbReference>
<feature type="compositionally biased region" description="Basic and acidic residues" evidence="3">
    <location>
        <begin position="214"/>
        <end position="230"/>
    </location>
</feature>
<dbReference type="GeneID" id="105444397"/>
<keyword evidence="4" id="KW-0472">Membrane</keyword>
<protein>
    <recommendedName>
        <fullName evidence="6">Sushi domain-containing protein</fullName>
    </recommendedName>
</protein>
<dbReference type="OMA" id="WNPANIY"/>
<evidence type="ECO:0000256" key="2">
    <source>
        <dbReference type="PROSITE-ProRule" id="PRU00302"/>
    </source>
</evidence>
<feature type="disulfide bond" evidence="2">
    <location>
        <begin position="27"/>
        <end position="70"/>
    </location>
</feature>
<dbReference type="InterPro" id="IPR000436">
    <property type="entry name" value="Sushi_SCR_CCP_dom"/>
</dbReference>
<dbReference type="OrthoDB" id="10160354at2759"/>
<feature type="region of interest" description="Disordered" evidence="3">
    <location>
        <begin position="211"/>
        <end position="251"/>
    </location>
</feature>
<evidence type="ECO:0000256" key="1">
    <source>
        <dbReference type="ARBA" id="ARBA00023157"/>
    </source>
</evidence>
<dbReference type="Proteomes" id="UP000007110">
    <property type="component" value="Unassembled WGS sequence"/>
</dbReference>
<feature type="chain" id="PRO_5029602223" description="Sushi domain-containing protein" evidence="5">
    <location>
        <begin position="26"/>
        <end position="251"/>
    </location>
</feature>
<dbReference type="SUPFAM" id="SSF57535">
    <property type="entry name" value="Complement control module/SCR domain"/>
    <property type="match status" value="1"/>
</dbReference>
<proteinExistence type="predicted"/>
<keyword evidence="5" id="KW-0732">Signal</keyword>
<evidence type="ECO:0000256" key="4">
    <source>
        <dbReference type="SAM" id="Phobius"/>
    </source>
</evidence>
<feature type="disulfide bond" evidence="2">
    <location>
        <begin position="55"/>
        <end position="82"/>
    </location>
</feature>
<keyword evidence="1 2" id="KW-1015">Disulfide bond</keyword>